<evidence type="ECO:0000256" key="5">
    <source>
        <dbReference type="SAM" id="MobiDB-lite"/>
    </source>
</evidence>
<gene>
    <name evidence="8" type="ORF">O181_030424</name>
</gene>
<dbReference type="GO" id="GO:0036376">
    <property type="term" value="P:sodium ion export across plasma membrane"/>
    <property type="evidence" value="ECO:0007669"/>
    <property type="project" value="InterPro"/>
</dbReference>
<dbReference type="GO" id="GO:0005886">
    <property type="term" value="C:plasma membrane"/>
    <property type="evidence" value="ECO:0007669"/>
    <property type="project" value="InterPro"/>
</dbReference>
<keyword evidence="4 6" id="KW-0472">Membrane</keyword>
<dbReference type="GO" id="GO:0120029">
    <property type="term" value="P:proton export across plasma membrane"/>
    <property type="evidence" value="ECO:0007669"/>
    <property type="project" value="InterPro"/>
</dbReference>
<feature type="transmembrane region" description="Helical" evidence="6">
    <location>
        <begin position="110"/>
        <end position="134"/>
    </location>
</feature>
<feature type="transmembrane region" description="Helical" evidence="6">
    <location>
        <begin position="12"/>
        <end position="29"/>
    </location>
</feature>
<comment type="subcellular location">
    <subcellularLocation>
        <location evidence="1">Membrane</location>
        <topology evidence="1">Multi-pass membrane protein</topology>
    </subcellularLocation>
</comment>
<evidence type="ECO:0000256" key="3">
    <source>
        <dbReference type="ARBA" id="ARBA00022989"/>
    </source>
</evidence>
<feature type="transmembrane region" description="Helical" evidence="6">
    <location>
        <begin position="338"/>
        <end position="358"/>
    </location>
</feature>
<feature type="domain" description="Cation/H+ exchanger transmembrane" evidence="7">
    <location>
        <begin position="24"/>
        <end position="427"/>
    </location>
</feature>
<proteinExistence type="predicted"/>
<feature type="region of interest" description="Disordered" evidence="5">
    <location>
        <begin position="440"/>
        <end position="466"/>
    </location>
</feature>
<name>A0A9Q3CSV9_9BASI</name>
<dbReference type="Pfam" id="PF00999">
    <property type="entry name" value="Na_H_Exchanger"/>
    <property type="match status" value="1"/>
</dbReference>
<feature type="compositionally biased region" description="Basic and acidic residues" evidence="5">
    <location>
        <begin position="446"/>
        <end position="461"/>
    </location>
</feature>
<evidence type="ECO:0000259" key="7">
    <source>
        <dbReference type="Pfam" id="PF00999"/>
    </source>
</evidence>
<evidence type="ECO:0000313" key="8">
    <source>
        <dbReference type="EMBL" id="MBW0490709.1"/>
    </source>
</evidence>
<protein>
    <recommendedName>
        <fullName evidence="7">Cation/H+ exchanger transmembrane domain-containing protein</fullName>
    </recommendedName>
</protein>
<keyword evidence="2 6" id="KW-0812">Transmembrane</keyword>
<keyword evidence="9" id="KW-1185">Reference proteome</keyword>
<reference evidence="8" key="1">
    <citation type="submission" date="2021-03" db="EMBL/GenBank/DDBJ databases">
        <title>Draft genome sequence of rust myrtle Austropuccinia psidii MF-1, a brazilian biotype.</title>
        <authorList>
            <person name="Quecine M.C."/>
            <person name="Pachon D.M.R."/>
            <person name="Bonatelli M.L."/>
            <person name="Correr F.H."/>
            <person name="Franceschini L.M."/>
            <person name="Leite T.F."/>
            <person name="Margarido G.R.A."/>
            <person name="Almeida C.A."/>
            <person name="Ferrarezi J.A."/>
            <person name="Labate C.A."/>
        </authorList>
    </citation>
    <scope>NUCLEOTIDE SEQUENCE</scope>
    <source>
        <strain evidence="8">MF-1</strain>
    </source>
</reference>
<comment type="caution">
    <text evidence="8">The sequence shown here is derived from an EMBL/GenBank/DDBJ whole genome shotgun (WGS) entry which is preliminary data.</text>
</comment>
<feature type="transmembrane region" description="Helical" evidence="6">
    <location>
        <begin position="308"/>
        <end position="326"/>
    </location>
</feature>
<dbReference type="GO" id="GO:0042391">
    <property type="term" value="P:regulation of membrane potential"/>
    <property type="evidence" value="ECO:0007669"/>
    <property type="project" value="InterPro"/>
</dbReference>
<organism evidence="8 9">
    <name type="scientific">Austropuccinia psidii MF-1</name>
    <dbReference type="NCBI Taxonomy" id="1389203"/>
    <lineage>
        <taxon>Eukaryota</taxon>
        <taxon>Fungi</taxon>
        <taxon>Dikarya</taxon>
        <taxon>Basidiomycota</taxon>
        <taxon>Pucciniomycotina</taxon>
        <taxon>Pucciniomycetes</taxon>
        <taxon>Pucciniales</taxon>
        <taxon>Sphaerophragmiaceae</taxon>
        <taxon>Austropuccinia</taxon>
    </lineage>
</organism>
<sequence length="481" mass="53199">MFLKITSPDPTSVSFLCLGAVLLVFGLFSKSVKSKIYLDEPILATILGIILGRNCLNFLKIFNAQQVWWAEEEARGQLAWFCSLVIGVQVLFCGSNLPTRYLGRTDNFQAISILMLPIMLSGLAISSLIIKLVFPQLSVLESFILGGALTPTDPVLANSVVKGSFAERFVSVDIRNLLAAESGLNDGFGTPFVFFPLCFIIHDSQTPESLKDFFLRILLWNVTFGSGFGFCLGKLGSALLENSIKKHWITNENAKVFSLALAFFILGGAKMLKTNELLACFFAGLGLTWTDSSNATEYHSIFSEGIEFLFDTAVFLVLGALMPIDAWNDGKLLTPAKLALSGVMILVFRRLPAIMCFYRWIPAVLDWKEAMFFGHFGPIGASAVYYALAVREELPSSEPNKDVVMPLIFFVVLCSIIVHGISTPIIMIIRSLPRSQGNLLNAPKSPRSDGNSHQHDPEFPKTQRTRKLRNFASRTLNYYTA</sequence>
<feature type="transmembrane region" description="Helical" evidence="6">
    <location>
        <begin position="78"/>
        <end position="98"/>
    </location>
</feature>
<evidence type="ECO:0000256" key="4">
    <source>
        <dbReference type="ARBA" id="ARBA00023136"/>
    </source>
</evidence>
<feature type="transmembrane region" description="Helical" evidence="6">
    <location>
        <begin position="41"/>
        <end position="62"/>
    </location>
</feature>
<keyword evidence="3 6" id="KW-1133">Transmembrane helix</keyword>
<accession>A0A9Q3CSV9</accession>
<dbReference type="PANTHER" id="PTHR31382:SF3">
    <property type="entry name" value="SODIUM ION_PROTON EXCHANGER (EUROFUNG)"/>
    <property type="match status" value="1"/>
</dbReference>
<feature type="transmembrane region" description="Helical" evidence="6">
    <location>
        <begin position="213"/>
        <end position="233"/>
    </location>
</feature>
<feature type="transmembrane region" description="Helical" evidence="6">
    <location>
        <begin position="408"/>
        <end position="429"/>
    </location>
</feature>
<evidence type="ECO:0000256" key="2">
    <source>
        <dbReference type="ARBA" id="ARBA00022692"/>
    </source>
</evidence>
<evidence type="ECO:0000256" key="1">
    <source>
        <dbReference type="ARBA" id="ARBA00004141"/>
    </source>
</evidence>
<dbReference type="InterPro" id="IPR006153">
    <property type="entry name" value="Cation/H_exchanger_TM"/>
</dbReference>
<evidence type="ECO:0000256" key="6">
    <source>
        <dbReference type="SAM" id="Phobius"/>
    </source>
</evidence>
<feature type="transmembrane region" description="Helical" evidence="6">
    <location>
        <begin position="370"/>
        <end position="388"/>
    </location>
</feature>
<dbReference type="Proteomes" id="UP000765509">
    <property type="component" value="Unassembled WGS sequence"/>
</dbReference>
<dbReference type="AlphaFoldDB" id="A0A9Q3CSV9"/>
<dbReference type="EMBL" id="AVOT02010726">
    <property type="protein sequence ID" value="MBW0490709.1"/>
    <property type="molecule type" value="Genomic_DNA"/>
</dbReference>
<dbReference type="InterPro" id="IPR004712">
    <property type="entry name" value="Na+/H+_antiporter_fungi"/>
</dbReference>
<dbReference type="GO" id="GO:0015385">
    <property type="term" value="F:sodium:proton antiporter activity"/>
    <property type="evidence" value="ECO:0007669"/>
    <property type="project" value="InterPro"/>
</dbReference>
<dbReference type="PANTHER" id="PTHR31382">
    <property type="entry name" value="NA(+)/H(+) ANTIPORTER"/>
    <property type="match status" value="1"/>
</dbReference>
<dbReference type="OrthoDB" id="2190219at2759"/>
<evidence type="ECO:0000313" key="9">
    <source>
        <dbReference type="Proteomes" id="UP000765509"/>
    </source>
</evidence>